<keyword evidence="2" id="KW-1185">Reference proteome</keyword>
<reference evidence="1 2" key="1">
    <citation type="journal article" date="2019" name="Sci. Rep.">
        <title>Orb-weaving spider Araneus ventricosus genome elucidates the spidroin gene catalogue.</title>
        <authorList>
            <person name="Kono N."/>
            <person name="Nakamura H."/>
            <person name="Ohtoshi R."/>
            <person name="Moran D.A.P."/>
            <person name="Shinohara A."/>
            <person name="Yoshida Y."/>
            <person name="Fujiwara M."/>
            <person name="Mori M."/>
            <person name="Tomita M."/>
            <person name="Arakawa K."/>
        </authorList>
    </citation>
    <scope>NUCLEOTIDE SEQUENCE [LARGE SCALE GENOMIC DNA]</scope>
</reference>
<comment type="caution">
    <text evidence="1">The sequence shown here is derived from an EMBL/GenBank/DDBJ whole genome shotgun (WGS) entry which is preliminary data.</text>
</comment>
<organism evidence="1 2">
    <name type="scientific">Araneus ventricosus</name>
    <name type="common">Orbweaver spider</name>
    <name type="synonym">Epeira ventricosa</name>
    <dbReference type="NCBI Taxonomy" id="182803"/>
    <lineage>
        <taxon>Eukaryota</taxon>
        <taxon>Metazoa</taxon>
        <taxon>Ecdysozoa</taxon>
        <taxon>Arthropoda</taxon>
        <taxon>Chelicerata</taxon>
        <taxon>Arachnida</taxon>
        <taxon>Araneae</taxon>
        <taxon>Araneomorphae</taxon>
        <taxon>Entelegynae</taxon>
        <taxon>Araneoidea</taxon>
        <taxon>Araneidae</taxon>
        <taxon>Araneus</taxon>
    </lineage>
</organism>
<gene>
    <name evidence="1" type="ORF">AVEN_136523_1</name>
</gene>
<evidence type="ECO:0000313" key="2">
    <source>
        <dbReference type="Proteomes" id="UP000499080"/>
    </source>
</evidence>
<proteinExistence type="predicted"/>
<sequence>MVGRNRRPRDYQSKCERHTHAQSFGTIVVGYVLDLRRGHDGLVGSSHPRGSRVPVSKPDSIEVRHAHEPGAHEISCRGPNVLLLVWSEILEGDAIFII</sequence>
<accession>A0A4Y2KNJ8</accession>
<protein>
    <submittedName>
        <fullName evidence="1">Uncharacterized protein</fullName>
    </submittedName>
</protein>
<name>A0A4Y2KNJ8_ARAVE</name>
<dbReference type="EMBL" id="BGPR01004774">
    <property type="protein sequence ID" value="GBN03197.1"/>
    <property type="molecule type" value="Genomic_DNA"/>
</dbReference>
<evidence type="ECO:0000313" key="1">
    <source>
        <dbReference type="EMBL" id="GBN03197.1"/>
    </source>
</evidence>
<dbReference type="Proteomes" id="UP000499080">
    <property type="component" value="Unassembled WGS sequence"/>
</dbReference>
<dbReference type="AlphaFoldDB" id="A0A4Y2KNJ8"/>